<evidence type="ECO:0000256" key="1">
    <source>
        <dbReference type="SAM" id="Coils"/>
    </source>
</evidence>
<feature type="compositionally biased region" description="Basic and acidic residues" evidence="2">
    <location>
        <begin position="421"/>
        <end position="433"/>
    </location>
</feature>
<dbReference type="OrthoDB" id="10020749at2"/>
<gene>
    <name evidence="3" type="ORF">RHODGE_RHODGE_03987</name>
</gene>
<name>A0A3S4FC38_9BRAD</name>
<evidence type="ECO:0000256" key="2">
    <source>
        <dbReference type="SAM" id="MobiDB-lite"/>
    </source>
</evidence>
<dbReference type="Proteomes" id="UP000289200">
    <property type="component" value="Unassembled WGS sequence"/>
</dbReference>
<comment type="caution">
    <text evidence="3">The sequence shown here is derived from an EMBL/GenBank/DDBJ whole genome shotgun (WGS) entry which is preliminary data.</text>
</comment>
<feature type="coiled-coil region" evidence="1">
    <location>
        <begin position="147"/>
        <end position="196"/>
    </location>
</feature>
<keyword evidence="1" id="KW-0175">Coiled coil</keyword>
<dbReference type="AlphaFoldDB" id="A0A3S4FC38"/>
<reference evidence="4" key="1">
    <citation type="submission" date="2018-10" db="EMBL/GenBank/DDBJ databases">
        <authorList>
            <person name="Peiro R."/>
            <person name="Begona"/>
            <person name="Cbmso G."/>
            <person name="Lopez M."/>
            <person name="Gonzalez S."/>
            <person name="Sacristan E."/>
            <person name="Castillo E."/>
        </authorList>
    </citation>
    <scope>NUCLEOTIDE SEQUENCE [LARGE SCALE GENOMIC DNA]</scope>
</reference>
<dbReference type="EMBL" id="UWOC01000180">
    <property type="protein sequence ID" value="VCU10783.1"/>
    <property type="molecule type" value="Genomic_DNA"/>
</dbReference>
<feature type="region of interest" description="Disordered" evidence="2">
    <location>
        <begin position="408"/>
        <end position="433"/>
    </location>
</feature>
<evidence type="ECO:0000313" key="4">
    <source>
        <dbReference type="Proteomes" id="UP000289200"/>
    </source>
</evidence>
<proteinExistence type="predicted"/>
<dbReference type="RefSeq" id="WP_129610839.1">
    <property type="nucleotide sequence ID" value="NZ_UWOC01000180.1"/>
</dbReference>
<feature type="compositionally biased region" description="Basic residues" evidence="2">
    <location>
        <begin position="411"/>
        <end position="420"/>
    </location>
</feature>
<evidence type="ECO:0000313" key="3">
    <source>
        <dbReference type="EMBL" id="VCU10783.1"/>
    </source>
</evidence>
<protein>
    <submittedName>
        <fullName evidence="3">Uncharacterized protein</fullName>
    </submittedName>
</protein>
<organism evidence="3 4">
    <name type="scientific">Rhodoplanes serenus</name>
    <dbReference type="NCBI Taxonomy" id="200615"/>
    <lineage>
        <taxon>Bacteria</taxon>
        <taxon>Pseudomonadati</taxon>
        <taxon>Pseudomonadota</taxon>
        <taxon>Alphaproteobacteria</taxon>
        <taxon>Hyphomicrobiales</taxon>
        <taxon>Nitrobacteraceae</taxon>
        <taxon>Rhodoplanes</taxon>
    </lineage>
</organism>
<keyword evidence="4" id="KW-1185">Reference proteome</keyword>
<accession>A0A3S4FC38</accession>
<sequence>MATFDERWSALDELGAGLARYEPTQELRAYTPTWRERIGGWLMGDGGGQPKRDLVAGLVGSTGLPNTARSDTAGLSLADILPVIGGTLGANDALREGDDPRAAANAVTAMAPLAAPLVRGVIAAAPKTTAAVAGALGATMTPADAGTRLTREQRQQIEVERQRLEAQRQAAEAEARMRAQTDMERQRAEAEFQRQRAVQDAELQRQMEAQRQRDAEAAAARARDAEARMPFRERYPNLASALPFAGAAAAFAVPAAVKAGKTIYNNRAIGRWNAAVDQAAEALPGASKPAARGIAAEMRAFDELGPPPGAKPGWGVMGASAALPAEASLIPQEYDALMLPAGDPNREAARATLTDPVELAKRAATGLLAGVPLAKLGSEFPMGWMERPAPIARTKGLIEAADAYVAQRTRPTVKRKAKPKTKPEPKPDAPTEE</sequence>